<dbReference type="RefSeq" id="WP_100277521.1">
    <property type="nucleotide sequence ID" value="NZ_CP018799.1"/>
</dbReference>
<dbReference type="KEGG" id="maes:Ga0123461_1233"/>
<evidence type="ECO:0000256" key="6">
    <source>
        <dbReference type="SAM" id="MobiDB-lite"/>
    </source>
</evidence>
<dbReference type="Pfam" id="PF02706">
    <property type="entry name" value="Wzz"/>
    <property type="match status" value="1"/>
</dbReference>
<keyword evidence="10" id="KW-1185">Reference proteome</keyword>
<name>A0A2K8KY31_MARES</name>
<evidence type="ECO:0000256" key="2">
    <source>
        <dbReference type="ARBA" id="ARBA00022475"/>
    </source>
</evidence>
<evidence type="ECO:0000313" key="10">
    <source>
        <dbReference type="Proteomes" id="UP000231701"/>
    </source>
</evidence>
<dbReference type="AlphaFoldDB" id="A0A2K8KY31"/>
<keyword evidence="3 7" id="KW-0812">Transmembrane</keyword>
<evidence type="ECO:0000256" key="7">
    <source>
        <dbReference type="SAM" id="Phobius"/>
    </source>
</evidence>
<keyword evidence="4 7" id="KW-1133">Transmembrane helix</keyword>
<dbReference type="PANTHER" id="PTHR32309:SF13">
    <property type="entry name" value="FERRIC ENTEROBACTIN TRANSPORT PROTEIN FEPE"/>
    <property type="match status" value="1"/>
</dbReference>
<accession>A0A2K8KY31</accession>
<gene>
    <name evidence="9" type="ORF">Ga0123461_1233</name>
</gene>
<evidence type="ECO:0000256" key="3">
    <source>
        <dbReference type="ARBA" id="ARBA00022692"/>
    </source>
</evidence>
<dbReference type="GO" id="GO:0005886">
    <property type="term" value="C:plasma membrane"/>
    <property type="evidence" value="ECO:0007669"/>
    <property type="project" value="UniProtKB-SubCell"/>
</dbReference>
<sequence>MSDKKKETHPENQPQLPPYDPRMMAAMYGMPQEDEIDLLEYWRVIWGKRKQIISVAFAAAVIAAGISLLMPNYYRAEVLLAPVKAEESKSGGLSSLANSFGGLASLAGISLGGGGSVEENLAVLKSREFLWKFFKDEKLMPILFESDWDADSNRWVESDPEKQPSLWDAYRLFTEKGLLLVLSDKDTGLVKVSVEWKDENLAAAWANLLIVRLNNHLRQQAIERSQGTLKYLKDELERTHIEDMRRTLFELIGQEQKKAMLANTQKHFAFQVLDAAAPPDEKIKPKRSLIVVLVAIVVGLLMVVVTLVREGLHRQRNE</sequence>
<dbReference type="OrthoDB" id="8884120at2"/>
<evidence type="ECO:0000259" key="8">
    <source>
        <dbReference type="Pfam" id="PF02706"/>
    </source>
</evidence>
<protein>
    <submittedName>
        <fullName evidence="9">LPS O-antigen chain length determinant protein, WzzB/FepE family</fullName>
    </submittedName>
</protein>
<evidence type="ECO:0000313" key="9">
    <source>
        <dbReference type="EMBL" id="ATX79652.1"/>
    </source>
</evidence>
<evidence type="ECO:0000256" key="4">
    <source>
        <dbReference type="ARBA" id="ARBA00022989"/>
    </source>
</evidence>
<feature type="transmembrane region" description="Helical" evidence="7">
    <location>
        <begin position="289"/>
        <end position="308"/>
    </location>
</feature>
<dbReference type="GO" id="GO:0004713">
    <property type="term" value="F:protein tyrosine kinase activity"/>
    <property type="evidence" value="ECO:0007669"/>
    <property type="project" value="TreeGrafter"/>
</dbReference>
<dbReference type="InterPro" id="IPR050445">
    <property type="entry name" value="Bact_polysacc_biosynth/exp"/>
</dbReference>
<comment type="subcellular location">
    <subcellularLocation>
        <location evidence="1">Cell membrane</location>
        <topology evidence="1">Multi-pass membrane protein</topology>
    </subcellularLocation>
</comment>
<feature type="region of interest" description="Disordered" evidence="6">
    <location>
        <begin position="1"/>
        <end position="20"/>
    </location>
</feature>
<organism evidence="9 10">
    <name type="scientific">Mariprofundus aestuarium</name>
    <dbReference type="NCBI Taxonomy" id="1921086"/>
    <lineage>
        <taxon>Bacteria</taxon>
        <taxon>Pseudomonadati</taxon>
        <taxon>Pseudomonadota</taxon>
        <taxon>Candidatius Mariprofundia</taxon>
        <taxon>Mariprofundales</taxon>
        <taxon>Mariprofundaceae</taxon>
        <taxon>Mariprofundus</taxon>
    </lineage>
</organism>
<dbReference type="Proteomes" id="UP000231701">
    <property type="component" value="Chromosome"/>
</dbReference>
<evidence type="ECO:0000256" key="5">
    <source>
        <dbReference type="ARBA" id="ARBA00023136"/>
    </source>
</evidence>
<feature type="domain" description="Polysaccharide chain length determinant N-terminal" evidence="8">
    <location>
        <begin position="34"/>
        <end position="136"/>
    </location>
</feature>
<reference evidence="9 10" key="1">
    <citation type="submission" date="2016-12" db="EMBL/GenBank/DDBJ databases">
        <title>Isolation and genomic insights into novel planktonic Zetaproteobacteria from stratified waters of the Chesapeake Bay.</title>
        <authorList>
            <person name="McAllister S.M."/>
            <person name="Kato S."/>
            <person name="Chan C.S."/>
            <person name="Chiu B.K."/>
            <person name="Field E.K."/>
        </authorList>
    </citation>
    <scope>NUCLEOTIDE SEQUENCE [LARGE SCALE GENOMIC DNA]</scope>
    <source>
        <strain evidence="9 10">CP-5</strain>
    </source>
</reference>
<proteinExistence type="predicted"/>
<keyword evidence="2" id="KW-1003">Cell membrane</keyword>
<dbReference type="PANTHER" id="PTHR32309">
    <property type="entry name" value="TYROSINE-PROTEIN KINASE"/>
    <property type="match status" value="1"/>
</dbReference>
<evidence type="ECO:0000256" key="1">
    <source>
        <dbReference type="ARBA" id="ARBA00004651"/>
    </source>
</evidence>
<feature type="transmembrane region" description="Helical" evidence="7">
    <location>
        <begin position="52"/>
        <end position="74"/>
    </location>
</feature>
<keyword evidence="5 7" id="KW-0472">Membrane</keyword>
<dbReference type="InterPro" id="IPR003856">
    <property type="entry name" value="LPS_length_determ_N"/>
</dbReference>
<dbReference type="EMBL" id="CP018799">
    <property type="protein sequence ID" value="ATX79652.1"/>
    <property type="molecule type" value="Genomic_DNA"/>
</dbReference>
<feature type="compositionally biased region" description="Basic and acidic residues" evidence="6">
    <location>
        <begin position="1"/>
        <end position="10"/>
    </location>
</feature>